<sequence>MTSYTSDWHQPAETTPHKCTLMAYPNSTCSTGGDLLLAAQKEVVPIANAIAEFEPVTLFASPDTLEEAKALADKGVSVASEPKTSHLWIRDFGPTDCHVDALALFAGSGKVVLGKPSPTNLGRYVGAYNDARRSLPVLPTPIGDQ</sequence>
<dbReference type="AlphaFoldDB" id="A0A9W8WLF1"/>
<keyword evidence="1" id="KW-0378">Hydrolase</keyword>
<name>A0A9W8WLF1_9HYPO</name>
<evidence type="ECO:0000313" key="2">
    <source>
        <dbReference type="EMBL" id="KAJ4327884.1"/>
    </source>
</evidence>
<dbReference type="SUPFAM" id="SSF55909">
    <property type="entry name" value="Pentein"/>
    <property type="match status" value="1"/>
</dbReference>
<dbReference type="Proteomes" id="UP001140502">
    <property type="component" value="Unassembled WGS sequence"/>
</dbReference>
<dbReference type="GO" id="GO:0047632">
    <property type="term" value="F:agmatine deiminase activity"/>
    <property type="evidence" value="ECO:0007669"/>
    <property type="project" value="TreeGrafter"/>
</dbReference>
<comment type="caution">
    <text evidence="2">The sequence shown here is derived from an EMBL/GenBank/DDBJ whole genome shotgun (WGS) entry which is preliminary data.</text>
</comment>
<protein>
    <submittedName>
        <fullName evidence="2">Uncharacterized protein</fullName>
    </submittedName>
</protein>
<proteinExistence type="predicted"/>
<keyword evidence="3" id="KW-1185">Reference proteome</keyword>
<reference evidence="2" key="1">
    <citation type="submission" date="2022-10" db="EMBL/GenBank/DDBJ databases">
        <title>Tapping the CABI collections for fungal endophytes: first genome assemblies for Collariella, Neodidymelliopsis, Ascochyta clinopodiicola, Didymella pomorum, Didymosphaeria variabile, Neocosmospora piperis and Neocucurbitaria cava.</title>
        <authorList>
            <person name="Hill R."/>
        </authorList>
    </citation>
    <scope>NUCLEOTIDE SEQUENCE</scope>
    <source>
        <strain evidence="2">IMI 366586</strain>
    </source>
</reference>
<organism evidence="2 3">
    <name type="scientific">Fusarium piperis</name>
    <dbReference type="NCBI Taxonomy" id="1435070"/>
    <lineage>
        <taxon>Eukaryota</taxon>
        <taxon>Fungi</taxon>
        <taxon>Dikarya</taxon>
        <taxon>Ascomycota</taxon>
        <taxon>Pezizomycotina</taxon>
        <taxon>Sordariomycetes</taxon>
        <taxon>Hypocreomycetidae</taxon>
        <taxon>Hypocreales</taxon>
        <taxon>Nectriaceae</taxon>
        <taxon>Fusarium</taxon>
        <taxon>Fusarium solani species complex</taxon>
    </lineage>
</organism>
<dbReference type="EMBL" id="JAPEUR010000018">
    <property type="protein sequence ID" value="KAJ4327884.1"/>
    <property type="molecule type" value="Genomic_DNA"/>
</dbReference>
<evidence type="ECO:0000313" key="3">
    <source>
        <dbReference type="Proteomes" id="UP001140502"/>
    </source>
</evidence>
<dbReference type="OrthoDB" id="544103at2759"/>
<dbReference type="GO" id="GO:0009446">
    <property type="term" value="P:putrescine biosynthetic process"/>
    <property type="evidence" value="ECO:0007669"/>
    <property type="project" value="InterPro"/>
</dbReference>
<dbReference type="GO" id="GO:0004668">
    <property type="term" value="F:protein-arginine deiminase activity"/>
    <property type="evidence" value="ECO:0007669"/>
    <property type="project" value="InterPro"/>
</dbReference>
<gene>
    <name evidence="2" type="ORF">N0V84_001695</name>
</gene>
<dbReference type="InterPro" id="IPR007466">
    <property type="entry name" value="Peptidyl-Arg-deiminase_porph"/>
</dbReference>
<dbReference type="Pfam" id="PF04371">
    <property type="entry name" value="PAD_porph"/>
    <property type="match status" value="1"/>
</dbReference>
<dbReference type="Gene3D" id="3.75.10.10">
    <property type="entry name" value="L-arginine/glycine Amidinotransferase, Chain A"/>
    <property type="match status" value="1"/>
</dbReference>
<dbReference type="PANTHER" id="PTHR31377">
    <property type="entry name" value="AGMATINE DEIMINASE-RELATED"/>
    <property type="match status" value="1"/>
</dbReference>
<evidence type="ECO:0000256" key="1">
    <source>
        <dbReference type="ARBA" id="ARBA00022801"/>
    </source>
</evidence>
<dbReference type="PANTHER" id="PTHR31377:SF0">
    <property type="entry name" value="AGMATINE DEIMINASE-RELATED"/>
    <property type="match status" value="1"/>
</dbReference>
<accession>A0A9W8WLF1</accession>